<dbReference type="Proteomes" id="UP000183832">
    <property type="component" value="Unassembled WGS sequence"/>
</dbReference>
<dbReference type="AlphaFoldDB" id="A0A1J1HV98"/>
<keyword evidence="2" id="KW-1185">Reference proteome</keyword>
<dbReference type="EMBL" id="CVRI01000021">
    <property type="protein sequence ID" value="CRK91474.1"/>
    <property type="molecule type" value="Genomic_DNA"/>
</dbReference>
<evidence type="ECO:0000313" key="2">
    <source>
        <dbReference type="Proteomes" id="UP000183832"/>
    </source>
</evidence>
<name>A0A1J1HV98_9DIPT</name>
<reference evidence="1 2" key="1">
    <citation type="submission" date="2015-04" db="EMBL/GenBank/DDBJ databases">
        <authorList>
            <person name="Syromyatnikov M.Y."/>
            <person name="Popov V.N."/>
        </authorList>
    </citation>
    <scope>NUCLEOTIDE SEQUENCE [LARGE SCALE GENOMIC DNA]</scope>
</reference>
<protein>
    <submittedName>
        <fullName evidence="1">CLUMA_CG005141, isoform A</fullName>
    </submittedName>
</protein>
<accession>A0A1J1HV98</accession>
<organism evidence="1 2">
    <name type="scientific">Clunio marinus</name>
    <dbReference type="NCBI Taxonomy" id="568069"/>
    <lineage>
        <taxon>Eukaryota</taxon>
        <taxon>Metazoa</taxon>
        <taxon>Ecdysozoa</taxon>
        <taxon>Arthropoda</taxon>
        <taxon>Hexapoda</taxon>
        <taxon>Insecta</taxon>
        <taxon>Pterygota</taxon>
        <taxon>Neoptera</taxon>
        <taxon>Endopterygota</taxon>
        <taxon>Diptera</taxon>
        <taxon>Nematocera</taxon>
        <taxon>Chironomoidea</taxon>
        <taxon>Chironomidae</taxon>
        <taxon>Clunio</taxon>
    </lineage>
</organism>
<sequence length="79" mass="9265">MEHDSKKTPRRIFKIKHLVAHEDSLMSSRSKQKGLSNLIKRHKSLLQWNENKKTKSGRLENIKSSKQFKKHLTAILMAN</sequence>
<evidence type="ECO:0000313" key="1">
    <source>
        <dbReference type="EMBL" id="CRK91474.1"/>
    </source>
</evidence>
<gene>
    <name evidence="1" type="ORF">CLUMA_CG005141</name>
</gene>
<proteinExistence type="predicted"/>